<dbReference type="InterPro" id="IPR008030">
    <property type="entry name" value="NmrA-like"/>
</dbReference>
<protein>
    <submittedName>
        <fullName evidence="3">SDR family NAD(P)-dependent oxidoreductase</fullName>
    </submittedName>
</protein>
<evidence type="ECO:0000259" key="2">
    <source>
        <dbReference type="Pfam" id="PF05368"/>
    </source>
</evidence>
<dbReference type="SUPFAM" id="SSF51735">
    <property type="entry name" value="NAD(P)-binding Rossmann-fold domains"/>
    <property type="match status" value="1"/>
</dbReference>
<keyword evidence="1" id="KW-0732">Signal</keyword>
<accession>A0A506XNI1</accession>
<evidence type="ECO:0000256" key="1">
    <source>
        <dbReference type="SAM" id="SignalP"/>
    </source>
</evidence>
<dbReference type="Gene3D" id="3.90.25.10">
    <property type="entry name" value="UDP-galactose 4-epimerase, domain 1"/>
    <property type="match status" value="1"/>
</dbReference>
<dbReference type="InterPro" id="IPR051604">
    <property type="entry name" value="Ergot_Alk_Oxidoreductase"/>
</dbReference>
<dbReference type="Proteomes" id="UP000316252">
    <property type="component" value="Unassembled WGS sequence"/>
</dbReference>
<gene>
    <name evidence="3" type="ORF">FJ657_16075</name>
</gene>
<dbReference type="AlphaFoldDB" id="A0A506XNI1"/>
<feature type="signal peptide" evidence="1">
    <location>
        <begin position="1"/>
        <end position="26"/>
    </location>
</feature>
<organism evidence="3 4">
    <name type="scientific">Schumannella soli</name>
    <dbReference type="NCBI Taxonomy" id="2590779"/>
    <lineage>
        <taxon>Bacteria</taxon>
        <taxon>Bacillati</taxon>
        <taxon>Actinomycetota</taxon>
        <taxon>Actinomycetes</taxon>
        <taxon>Micrococcales</taxon>
        <taxon>Microbacteriaceae</taxon>
        <taxon>Schumannella</taxon>
    </lineage>
</organism>
<name>A0A506XNI1_9MICO</name>
<feature type="domain" description="NmrA-like" evidence="2">
    <location>
        <begin position="2"/>
        <end position="248"/>
    </location>
</feature>
<dbReference type="InterPro" id="IPR036291">
    <property type="entry name" value="NAD(P)-bd_dom_sf"/>
</dbReference>
<proteinExistence type="predicted"/>
<comment type="caution">
    <text evidence="3">The sequence shown here is derived from an EMBL/GenBank/DDBJ whole genome shotgun (WGS) entry which is preliminary data.</text>
</comment>
<sequence length="298" mass="30302">MTARLLITDASGATGAAVLASLAAGAAAVSDAGPAGEPAPPSHRIRALTTAPRAALPDGVERVLASLDDVEALRRALDGVHAVYLAAPPTERSAEQRIRFIELAAEAGVEHVVLLSQLDASDDSPARNRRAHAAVESALAASGLGATVLRANLLAQALLALAPVVRGQGLLAAPVAGARVSLLDVRDLAAVAATALLAARPLGAIDLTGPEALGFPVVAEQLGAALGRPIRFLDAPPQIFAAALRVALPAWQVEATLEDFAHDAGGAAERVSDAVPRILGHPALPFAAFARDYAPLFR</sequence>
<dbReference type="RefSeq" id="WP_141164729.1">
    <property type="nucleotide sequence ID" value="NZ_VHQG01000005.1"/>
</dbReference>
<dbReference type="Pfam" id="PF05368">
    <property type="entry name" value="NmrA"/>
    <property type="match status" value="1"/>
</dbReference>
<keyword evidence="4" id="KW-1185">Reference proteome</keyword>
<dbReference type="PANTHER" id="PTHR43162">
    <property type="match status" value="1"/>
</dbReference>
<evidence type="ECO:0000313" key="3">
    <source>
        <dbReference type="EMBL" id="TPW74151.1"/>
    </source>
</evidence>
<evidence type="ECO:0000313" key="4">
    <source>
        <dbReference type="Proteomes" id="UP000316252"/>
    </source>
</evidence>
<dbReference type="Gene3D" id="3.40.50.720">
    <property type="entry name" value="NAD(P)-binding Rossmann-like Domain"/>
    <property type="match status" value="1"/>
</dbReference>
<dbReference type="EMBL" id="VHQG01000005">
    <property type="protein sequence ID" value="TPW74151.1"/>
    <property type="molecule type" value="Genomic_DNA"/>
</dbReference>
<dbReference type="OrthoDB" id="3243290at2"/>
<dbReference type="PANTHER" id="PTHR43162:SF1">
    <property type="entry name" value="PRESTALK A DIFFERENTIATION PROTEIN A"/>
    <property type="match status" value="1"/>
</dbReference>
<feature type="chain" id="PRO_5021419250" evidence="1">
    <location>
        <begin position="27"/>
        <end position="298"/>
    </location>
</feature>
<reference evidence="3 4" key="1">
    <citation type="submission" date="2019-06" db="EMBL/GenBank/DDBJ databases">
        <authorList>
            <person name="Li F."/>
        </authorList>
    </citation>
    <scope>NUCLEOTIDE SEQUENCE [LARGE SCALE GENOMIC DNA]</scope>
    <source>
        <strain evidence="3 4">10F1D-1</strain>
    </source>
</reference>